<dbReference type="SUPFAM" id="SSF52047">
    <property type="entry name" value="RNI-like"/>
    <property type="match status" value="1"/>
</dbReference>
<accession>A0ABP4C7E0</accession>
<sequence>MGEARIVDLPGGEGAVHAGRWEPSLRERPFLRELELVGATDAALREAGGMSGLVEFGARGEFTDEGARALRGLTALTGLALESPWLEGRFALPDAKLREVSLAGERLGDGAFRMLALHPETTSVRLSAGGAVGTGLWWLPSGLRTLYLRLPRLVPEHLEALAQLPYLNALTFAGVAPTPRLVSQLVRYGGRLTRVGFLGAAQPPSEVLRPLIETGVKVNAAAPEHGHPGDITV</sequence>
<proteinExistence type="predicted"/>
<protein>
    <recommendedName>
        <fullName evidence="3">Leucine rich repeat (LRR) protein</fullName>
    </recommendedName>
</protein>
<dbReference type="Proteomes" id="UP001500665">
    <property type="component" value="Unassembled WGS sequence"/>
</dbReference>
<organism evidence="1 2">
    <name type="scientific">Actinocorallia libanotica</name>
    <dbReference type="NCBI Taxonomy" id="46162"/>
    <lineage>
        <taxon>Bacteria</taxon>
        <taxon>Bacillati</taxon>
        <taxon>Actinomycetota</taxon>
        <taxon>Actinomycetes</taxon>
        <taxon>Streptosporangiales</taxon>
        <taxon>Thermomonosporaceae</taxon>
        <taxon>Actinocorallia</taxon>
    </lineage>
</organism>
<gene>
    <name evidence="1" type="ORF">GCM10009550_52010</name>
</gene>
<name>A0ABP4C7E0_9ACTN</name>
<dbReference type="RefSeq" id="WP_344243578.1">
    <property type="nucleotide sequence ID" value="NZ_BAAAHH010000024.1"/>
</dbReference>
<evidence type="ECO:0008006" key="3">
    <source>
        <dbReference type="Google" id="ProtNLM"/>
    </source>
</evidence>
<reference evidence="2" key="1">
    <citation type="journal article" date="2019" name="Int. J. Syst. Evol. Microbiol.">
        <title>The Global Catalogue of Microorganisms (GCM) 10K type strain sequencing project: providing services to taxonomists for standard genome sequencing and annotation.</title>
        <authorList>
            <consortium name="The Broad Institute Genomics Platform"/>
            <consortium name="The Broad Institute Genome Sequencing Center for Infectious Disease"/>
            <person name="Wu L."/>
            <person name="Ma J."/>
        </authorList>
    </citation>
    <scope>NUCLEOTIDE SEQUENCE [LARGE SCALE GENOMIC DNA]</scope>
    <source>
        <strain evidence="2">JCM 10696</strain>
    </source>
</reference>
<comment type="caution">
    <text evidence="1">The sequence shown here is derived from an EMBL/GenBank/DDBJ whole genome shotgun (WGS) entry which is preliminary data.</text>
</comment>
<evidence type="ECO:0000313" key="1">
    <source>
        <dbReference type="EMBL" id="GAA0960613.1"/>
    </source>
</evidence>
<keyword evidence="2" id="KW-1185">Reference proteome</keyword>
<dbReference type="EMBL" id="BAAAHH010000024">
    <property type="protein sequence ID" value="GAA0960613.1"/>
    <property type="molecule type" value="Genomic_DNA"/>
</dbReference>
<evidence type="ECO:0000313" key="2">
    <source>
        <dbReference type="Proteomes" id="UP001500665"/>
    </source>
</evidence>